<evidence type="ECO:0000313" key="11">
    <source>
        <dbReference type="Proteomes" id="UP001163046"/>
    </source>
</evidence>
<dbReference type="Gene3D" id="2.10.25.10">
    <property type="entry name" value="Laminin"/>
    <property type="match status" value="3"/>
</dbReference>
<comment type="caution">
    <text evidence="10">The sequence shown here is derived from an EMBL/GenBank/DDBJ whole genome shotgun (WGS) entry which is preliminary data.</text>
</comment>
<evidence type="ECO:0000256" key="3">
    <source>
        <dbReference type="ARBA" id="ARBA00022536"/>
    </source>
</evidence>
<keyword evidence="4" id="KW-0732">Signal</keyword>
<dbReference type="GO" id="GO:0007157">
    <property type="term" value="P:heterophilic cell-cell adhesion via plasma membrane cell adhesion molecules"/>
    <property type="evidence" value="ECO:0007669"/>
    <property type="project" value="TreeGrafter"/>
</dbReference>
<organism evidence="10 11">
    <name type="scientific">Desmophyllum pertusum</name>
    <dbReference type="NCBI Taxonomy" id="174260"/>
    <lineage>
        <taxon>Eukaryota</taxon>
        <taxon>Metazoa</taxon>
        <taxon>Cnidaria</taxon>
        <taxon>Anthozoa</taxon>
        <taxon>Hexacorallia</taxon>
        <taxon>Scleractinia</taxon>
        <taxon>Caryophylliina</taxon>
        <taxon>Caryophylliidae</taxon>
        <taxon>Desmophyllum</taxon>
    </lineage>
</organism>
<feature type="disulfide bond" evidence="8">
    <location>
        <begin position="85"/>
        <end position="94"/>
    </location>
</feature>
<evidence type="ECO:0000256" key="4">
    <source>
        <dbReference type="ARBA" id="ARBA00022729"/>
    </source>
</evidence>
<sequence length="202" mass="21745">MCPHMADAAVTFTPNGCVLDAANPCANDPCVNGRCVQSVGFGFSCECPPPYYGRLCECTSCSCDKPCKNGATCVDTGTRQYKCTCLPGYTGPDCSVKVTPTEGYCLYKRCEHGGTCVERPHGYDCICTPQYTGPHCGVDKCANCHIEAECIYGRCRCRKGYIGTGYVCEKIGKETECDVCPVHHHCVQGLCVCVPGFTCQDS</sequence>
<proteinExistence type="predicted"/>
<evidence type="ECO:0000256" key="6">
    <source>
        <dbReference type="ARBA" id="ARBA00023157"/>
    </source>
</evidence>
<feature type="domain" description="EGF-like" evidence="9">
    <location>
        <begin position="62"/>
        <end position="95"/>
    </location>
</feature>
<feature type="domain" description="EGF-like" evidence="9">
    <location>
        <begin position="21"/>
        <end position="57"/>
    </location>
</feature>
<keyword evidence="3 8" id="KW-0245">EGF-like domain</keyword>
<protein>
    <submittedName>
        <fullName evidence="10">Delta-like protein 4</fullName>
    </submittedName>
</protein>
<evidence type="ECO:0000313" key="10">
    <source>
        <dbReference type="EMBL" id="KAJ7337764.1"/>
    </source>
</evidence>
<feature type="disulfide bond" evidence="8">
    <location>
        <begin position="47"/>
        <end position="56"/>
    </location>
</feature>
<dbReference type="Pfam" id="PF00008">
    <property type="entry name" value="EGF"/>
    <property type="match status" value="2"/>
</dbReference>
<dbReference type="AlphaFoldDB" id="A0A9W9YGD8"/>
<keyword evidence="5" id="KW-0677">Repeat</keyword>
<dbReference type="GO" id="GO:0005509">
    <property type="term" value="F:calcium ion binding"/>
    <property type="evidence" value="ECO:0007669"/>
    <property type="project" value="InterPro"/>
</dbReference>
<feature type="disulfide bond" evidence="8">
    <location>
        <begin position="25"/>
        <end position="35"/>
    </location>
</feature>
<evidence type="ECO:0000256" key="7">
    <source>
        <dbReference type="ARBA" id="ARBA00023180"/>
    </source>
</evidence>
<evidence type="ECO:0000256" key="8">
    <source>
        <dbReference type="PROSITE-ProRule" id="PRU00076"/>
    </source>
</evidence>
<dbReference type="InterPro" id="IPR000742">
    <property type="entry name" value="EGF"/>
</dbReference>
<dbReference type="FunFam" id="2.10.25.10:FF:000064">
    <property type="entry name" value="Delta-like protein"/>
    <property type="match status" value="1"/>
</dbReference>
<dbReference type="PANTHER" id="PTHR24049">
    <property type="entry name" value="CRUMBS FAMILY MEMBER"/>
    <property type="match status" value="1"/>
</dbReference>
<evidence type="ECO:0000256" key="5">
    <source>
        <dbReference type="ARBA" id="ARBA00022737"/>
    </source>
</evidence>
<evidence type="ECO:0000256" key="2">
    <source>
        <dbReference type="ARBA" id="ARBA00022525"/>
    </source>
</evidence>
<dbReference type="InterPro" id="IPR051022">
    <property type="entry name" value="Notch_Cell-Fate_Det"/>
</dbReference>
<dbReference type="PANTHER" id="PTHR24049:SF22">
    <property type="entry name" value="DROSOPHILA CRUMBS HOMOLOG"/>
    <property type="match status" value="1"/>
</dbReference>
<dbReference type="SMART" id="SM00181">
    <property type="entry name" value="EGF"/>
    <property type="match status" value="4"/>
</dbReference>
<gene>
    <name evidence="10" type="primary">DLL4_2</name>
    <name evidence="10" type="ORF">OS493_007919</name>
</gene>
<dbReference type="GO" id="GO:0045197">
    <property type="term" value="P:establishment or maintenance of epithelial cell apical/basal polarity"/>
    <property type="evidence" value="ECO:0007669"/>
    <property type="project" value="TreeGrafter"/>
</dbReference>
<comment type="caution">
    <text evidence="8">Lacks conserved residue(s) required for the propagation of feature annotation.</text>
</comment>
<dbReference type="GO" id="GO:0005886">
    <property type="term" value="C:plasma membrane"/>
    <property type="evidence" value="ECO:0007669"/>
    <property type="project" value="TreeGrafter"/>
</dbReference>
<name>A0A9W9YGD8_9CNID</name>
<dbReference type="InterPro" id="IPR001881">
    <property type="entry name" value="EGF-like_Ca-bd_dom"/>
</dbReference>
<keyword evidence="2" id="KW-0964">Secreted</keyword>
<dbReference type="PROSITE" id="PS01186">
    <property type="entry name" value="EGF_2"/>
    <property type="match status" value="1"/>
</dbReference>
<dbReference type="FunFam" id="2.10.25.10:FF:000045">
    <property type="entry name" value="Slit guidance ligand 2"/>
    <property type="match status" value="1"/>
</dbReference>
<dbReference type="GO" id="GO:0032991">
    <property type="term" value="C:protein-containing complex"/>
    <property type="evidence" value="ECO:0007669"/>
    <property type="project" value="TreeGrafter"/>
</dbReference>
<accession>A0A9W9YGD8</accession>
<evidence type="ECO:0000259" key="9">
    <source>
        <dbReference type="PROSITE" id="PS50026"/>
    </source>
</evidence>
<feature type="domain" description="EGF-like" evidence="9">
    <location>
        <begin position="101"/>
        <end position="137"/>
    </location>
</feature>
<evidence type="ECO:0000256" key="1">
    <source>
        <dbReference type="ARBA" id="ARBA00004613"/>
    </source>
</evidence>
<keyword evidence="7" id="KW-0325">Glycoprotein</keyword>
<dbReference type="CDD" id="cd00054">
    <property type="entry name" value="EGF_CA"/>
    <property type="match status" value="1"/>
</dbReference>
<comment type="subcellular location">
    <subcellularLocation>
        <location evidence="1">Secreted</location>
    </subcellularLocation>
</comment>
<feature type="disulfide bond" evidence="8">
    <location>
        <begin position="63"/>
        <end position="73"/>
    </location>
</feature>
<dbReference type="OrthoDB" id="283575at2759"/>
<dbReference type="SUPFAM" id="SSF57196">
    <property type="entry name" value="EGF/Laminin"/>
    <property type="match status" value="3"/>
</dbReference>
<dbReference type="PROSITE" id="PS50026">
    <property type="entry name" value="EGF_3"/>
    <property type="match status" value="3"/>
</dbReference>
<dbReference type="SMART" id="SM00179">
    <property type="entry name" value="EGF_CA"/>
    <property type="match status" value="3"/>
</dbReference>
<dbReference type="InterPro" id="IPR013032">
    <property type="entry name" value="EGF-like_CS"/>
</dbReference>
<feature type="disulfide bond" evidence="8">
    <location>
        <begin position="127"/>
        <end position="136"/>
    </location>
</feature>
<dbReference type="Proteomes" id="UP001163046">
    <property type="component" value="Unassembled WGS sequence"/>
</dbReference>
<keyword evidence="6 8" id="KW-1015">Disulfide bond</keyword>
<dbReference type="GO" id="GO:0005576">
    <property type="term" value="C:extracellular region"/>
    <property type="evidence" value="ECO:0007669"/>
    <property type="project" value="UniProtKB-SubCell"/>
</dbReference>
<keyword evidence="11" id="KW-1185">Reference proteome</keyword>
<dbReference type="Pfam" id="PF12661">
    <property type="entry name" value="hEGF"/>
    <property type="match status" value="1"/>
</dbReference>
<dbReference type="PRINTS" id="PR00010">
    <property type="entry name" value="EGFBLOOD"/>
</dbReference>
<reference evidence="10" key="1">
    <citation type="submission" date="2023-01" db="EMBL/GenBank/DDBJ databases">
        <title>Genome assembly of the deep-sea coral Lophelia pertusa.</title>
        <authorList>
            <person name="Herrera S."/>
            <person name="Cordes E."/>
        </authorList>
    </citation>
    <scope>NUCLEOTIDE SEQUENCE</scope>
    <source>
        <strain evidence="10">USNM1676648</strain>
        <tissue evidence="10">Polyp</tissue>
    </source>
</reference>
<dbReference type="GO" id="GO:0007399">
    <property type="term" value="P:nervous system development"/>
    <property type="evidence" value="ECO:0007669"/>
    <property type="project" value="UniProtKB-ARBA"/>
</dbReference>
<dbReference type="EMBL" id="MU827780">
    <property type="protein sequence ID" value="KAJ7337764.1"/>
    <property type="molecule type" value="Genomic_DNA"/>
</dbReference>
<dbReference type="PROSITE" id="PS00022">
    <property type="entry name" value="EGF_1"/>
    <property type="match status" value="3"/>
</dbReference>